<gene>
    <name evidence="1" type="ORF">ANANG_G00228120</name>
</gene>
<dbReference type="AlphaFoldDB" id="A0A9D3RQC1"/>
<comment type="caution">
    <text evidence="1">The sequence shown here is derived from an EMBL/GenBank/DDBJ whole genome shotgun (WGS) entry which is preliminary data.</text>
</comment>
<sequence length="104" mass="11622">MTVNSFSSKSLDGIQSVVVLKLDSKKNLSKLIFTVWKIQQSLKNQLVKLEFVEKKLNACMPLYVKGKGKSGLNPGHALSFIKPLRSRPNRPISCDLSLSPEDTY</sequence>
<protein>
    <submittedName>
        <fullName evidence="1">Uncharacterized protein</fullName>
    </submittedName>
</protein>
<dbReference type="Proteomes" id="UP001044222">
    <property type="component" value="Chromosome 12"/>
</dbReference>
<evidence type="ECO:0000313" key="2">
    <source>
        <dbReference type="Proteomes" id="UP001044222"/>
    </source>
</evidence>
<keyword evidence="2" id="KW-1185">Reference proteome</keyword>
<name>A0A9D3RQC1_ANGAN</name>
<organism evidence="1 2">
    <name type="scientific">Anguilla anguilla</name>
    <name type="common">European freshwater eel</name>
    <name type="synonym">Muraena anguilla</name>
    <dbReference type="NCBI Taxonomy" id="7936"/>
    <lineage>
        <taxon>Eukaryota</taxon>
        <taxon>Metazoa</taxon>
        <taxon>Chordata</taxon>
        <taxon>Craniata</taxon>
        <taxon>Vertebrata</taxon>
        <taxon>Euteleostomi</taxon>
        <taxon>Actinopterygii</taxon>
        <taxon>Neopterygii</taxon>
        <taxon>Teleostei</taxon>
        <taxon>Anguilliformes</taxon>
        <taxon>Anguillidae</taxon>
        <taxon>Anguilla</taxon>
    </lineage>
</organism>
<reference evidence="1" key="1">
    <citation type="submission" date="2021-01" db="EMBL/GenBank/DDBJ databases">
        <title>A chromosome-scale assembly of European eel, Anguilla anguilla.</title>
        <authorList>
            <person name="Henkel C."/>
            <person name="Jong-Raadsen S.A."/>
            <person name="Dufour S."/>
            <person name="Weltzien F.-A."/>
            <person name="Palstra A.P."/>
            <person name="Pelster B."/>
            <person name="Spaink H.P."/>
            <person name="Van Den Thillart G.E."/>
            <person name="Jansen H."/>
            <person name="Zahm M."/>
            <person name="Klopp C."/>
            <person name="Cedric C."/>
            <person name="Louis A."/>
            <person name="Berthelot C."/>
            <person name="Parey E."/>
            <person name="Roest Crollius H."/>
            <person name="Montfort J."/>
            <person name="Robinson-Rechavi M."/>
            <person name="Bucao C."/>
            <person name="Bouchez O."/>
            <person name="Gislard M."/>
            <person name="Lluch J."/>
            <person name="Milhes M."/>
            <person name="Lampietro C."/>
            <person name="Lopez Roques C."/>
            <person name="Donnadieu C."/>
            <person name="Braasch I."/>
            <person name="Desvignes T."/>
            <person name="Postlethwait J."/>
            <person name="Bobe J."/>
            <person name="Guiguen Y."/>
            <person name="Dirks R."/>
        </authorList>
    </citation>
    <scope>NUCLEOTIDE SEQUENCE</scope>
    <source>
        <strain evidence="1">Tag_6206</strain>
        <tissue evidence="1">Liver</tissue>
    </source>
</reference>
<dbReference type="EMBL" id="JAFIRN010000012">
    <property type="protein sequence ID" value="KAG5838860.1"/>
    <property type="molecule type" value="Genomic_DNA"/>
</dbReference>
<proteinExistence type="predicted"/>
<accession>A0A9D3RQC1</accession>
<evidence type="ECO:0000313" key="1">
    <source>
        <dbReference type="EMBL" id="KAG5838860.1"/>
    </source>
</evidence>